<feature type="signal peptide" evidence="1">
    <location>
        <begin position="1"/>
        <end position="21"/>
    </location>
</feature>
<protein>
    <submittedName>
        <fullName evidence="2">Uncharacterized protein</fullName>
    </submittedName>
</protein>
<evidence type="ECO:0000313" key="2">
    <source>
        <dbReference type="EMBL" id="RMA56664.1"/>
    </source>
</evidence>
<evidence type="ECO:0000313" key="3">
    <source>
        <dbReference type="Proteomes" id="UP000271339"/>
    </source>
</evidence>
<dbReference type="PROSITE" id="PS51257">
    <property type="entry name" value="PROKAR_LIPOPROTEIN"/>
    <property type="match status" value="1"/>
</dbReference>
<dbReference type="Proteomes" id="UP000271339">
    <property type="component" value="Unassembled WGS sequence"/>
</dbReference>
<dbReference type="AlphaFoldDB" id="A0A3L9Y8G6"/>
<name>A0A3L9Y8G6_9FLAO</name>
<comment type="caution">
    <text evidence="2">The sequence shown here is derived from an EMBL/GenBank/DDBJ whole genome shotgun (WGS) entry which is preliminary data.</text>
</comment>
<sequence>MKKLIIILVVAVFGLSLTSCGTVSSIQNSDIEIAGYTLKNKKELMQQKVLNKKVKTVVAMP</sequence>
<dbReference type="OrthoDB" id="1449071at2"/>
<evidence type="ECO:0000256" key="1">
    <source>
        <dbReference type="SAM" id="SignalP"/>
    </source>
</evidence>
<feature type="chain" id="PRO_5018274872" evidence="1">
    <location>
        <begin position="22"/>
        <end position="61"/>
    </location>
</feature>
<dbReference type="RefSeq" id="WP_121908884.1">
    <property type="nucleotide sequence ID" value="NZ_REFC01000017.1"/>
</dbReference>
<proteinExistence type="predicted"/>
<reference evidence="2 3" key="1">
    <citation type="submission" date="2018-10" db="EMBL/GenBank/DDBJ databases">
        <title>Genomic Encyclopedia of Archaeal and Bacterial Type Strains, Phase II (KMG-II): from individual species to whole genera.</title>
        <authorList>
            <person name="Goeker M."/>
        </authorList>
    </citation>
    <scope>NUCLEOTIDE SEQUENCE [LARGE SCALE GENOMIC DNA]</scope>
    <source>
        <strain evidence="2 3">DSM 23424</strain>
    </source>
</reference>
<dbReference type="EMBL" id="REFC01000017">
    <property type="protein sequence ID" value="RMA56664.1"/>
    <property type="molecule type" value="Genomic_DNA"/>
</dbReference>
<accession>A0A3L9Y8G6</accession>
<keyword evidence="3" id="KW-1185">Reference proteome</keyword>
<organism evidence="2 3">
    <name type="scientific">Ulvibacter antarcticus</name>
    <dbReference type="NCBI Taxonomy" id="442714"/>
    <lineage>
        <taxon>Bacteria</taxon>
        <taxon>Pseudomonadati</taxon>
        <taxon>Bacteroidota</taxon>
        <taxon>Flavobacteriia</taxon>
        <taxon>Flavobacteriales</taxon>
        <taxon>Flavobacteriaceae</taxon>
        <taxon>Ulvibacter</taxon>
    </lineage>
</organism>
<keyword evidence="1" id="KW-0732">Signal</keyword>
<gene>
    <name evidence="2" type="ORF">BXY75_3370</name>
</gene>